<dbReference type="AlphaFoldDB" id="A0A1G2SAL3"/>
<name>A0A1G2SAL3_9BACT</name>
<organism evidence="1 2">
    <name type="scientific">Candidatus Yonathbacteria bacterium RIFCSPHIGHO2_02_FULL_44_14</name>
    <dbReference type="NCBI Taxonomy" id="1802724"/>
    <lineage>
        <taxon>Bacteria</taxon>
        <taxon>Candidatus Yonathiibacteriota</taxon>
    </lineage>
</organism>
<dbReference type="SUPFAM" id="SSF47090">
    <property type="entry name" value="PGBD-like"/>
    <property type="match status" value="1"/>
</dbReference>
<evidence type="ECO:0000313" key="2">
    <source>
        <dbReference type="Proteomes" id="UP000179118"/>
    </source>
</evidence>
<accession>A0A1G2SAL3</accession>
<comment type="caution">
    <text evidence="1">The sequence shown here is derived from an EMBL/GenBank/DDBJ whole genome shotgun (WGS) entry which is preliminary data.</text>
</comment>
<sequence>MNKIISSKSAKIAAGLVGVIAGFAMVVSTASAYTFSTNLKQGSTGADVKNLQIVLNMSADTKVDGIGAGSAGKETSYFGPATKAAVINFQNKYASEVLAPAGLTSGTGFVGAMTRAKLNTMGGGSTTGMVPGCTSLVGFSSTTGQSCATGATISTVPGCTSVVGFSPTTGQKCDASTTTTTTGVATGAGFNVTLASDSPMSGALVAGQALGDLAHLTFSNNSGSEVKVTSITLNRTGVSNDDTLVNVYLYDGANRLTDSTSVSSGKATFNSSTGIFTIAAGSSKTIKVLGDILSTSAGQIVGVSLTSVTSTGTLTTTLPVNGGYLNIASATLGTLAFSTATTPTATSVDPQNDYTVWQNTVTVGTHALNLKALSLRNVGSINTSDIKNFRLYVDGSLLSTVANLDSNGYVTFDLSAAPKSLATGGRIIKVVADITGGSTRTFAMSLRQASDVTAVDSDLNQAVLATGNDTSSTGTFAARSATSATITAGSLSVTKAASSPSSDIAVASSNVKLGSFEFRAAGENIKIENLNVQADTSIHNGGLDNGKVFFNGVQVGSTKDLSEGASVNFTFGSSLIVNAGTTGIIDIYADAKTSTGTNLSATETILVTVAVGTSGNAQGMSSLNTLTVPATAVAANTITVAASTLTTTKYSGYGNQTMVAGRNNAKIGSFVLSAGSSEGVNVDTLTIALSTANAASLTNLTLKDAATGAQIGTVKTTPGAPTNAFGVNLALAASQTKTIDIYADILTAANAGTIAAGAAATGTGTLGTSVTASNVTLQTITVGNGSLTLAVAANNPTSANVIAGSTNVKVGQFVFTAANDSYTIEKLKIKVSNNAATSTTGITLKYKNAAGVEQTVSQPLTTGSESNATATFDGLTMYVPSTGTDALLDVYVDIPTIASGATSGAAITVTIDYNEGYQQKNSAGTTATTIGSADVTAASGNNGTFYVRKTVPTFARVTSGLTSVPTTGQALYKFSLTADTASSVEFKKITLTVATTSVTIADMHIREAGSSTDLNTTAANATTAGLVAFTIGTTLTDDIQQIGAGSSKTYEITGTVTGWNASGDSAVFSITDDTTAAGSANASSLAHGANFVWSDRSATSHTTITTDWIGGYLLKDLSSDAYSYTY</sequence>
<gene>
    <name evidence="1" type="ORF">A3D51_01375</name>
</gene>
<proteinExistence type="predicted"/>
<protein>
    <recommendedName>
        <fullName evidence="3">Peptidoglycan binding-like domain-containing protein</fullName>
    </recommendedName>
</protein>
<evidence type="ECO:0000313" key="1">
    <source>
        <dbReference type="EMBL" id="OHA81722.1"/>
    </source>
</evidence>
<dbReference type="InterPro" id="IPR036365">
    <property type="entry name" value="PGBD-like_sf"/>
</dbReference>
<evidence type="ECO:0008006" key="3">
    <source>
        <dbReference type="Google" id="ProtNLM"/>
    </source>
</evidence>
<dbReference type="EMBL" id="MHUT01000004">
    <property type="protein sequence ID" value="OHA81722.1"/>
    <property type="molecule type" value="Genomic_DNA"/>
</dbReference>
<reference evidence="1 2" key="1">
    <citation type="journal article" date="2016" name="Nat. Commun.">
        <title>Thousands of microbial genomes shed light on interconnected biogeochemical processes in an aquifer system.</title>
        <authorList>
            <person name="Anantharaman K."/>
            <person name="Brown C.T."/>
            <person name="Hug L.A."/>
            <person name="Sharon I."/>
            <person name="Castelle C.J."/>
            <person name="Probst A.J."/>
            <person name="Thomas B.C."/>
            <person name="Singh A."/>
            <person name="Wilkins M.J."/>
            <person name="Karaoz U."/>
            <person name="Brodie E.L."/>
            <person name="Williams K.H."/>
            <person name="Hubbard S.S."/>
            <person name="Banfield J.F."/>
        </authorList>
    </citation>
    <scope>NUCLEOTIDE SEQUENCE [LARGE SCALE GENOMIC DNA]</scope>
</reference>
<dbReference type="Gene3D" id="1.10.101.10">
    <property type="entry name" value="PGBD-like superfamily/PGBD"/>
    <property type="match status" value="1"/>
</dbReference>
<dbReference type="InterPro" id="IPR036366">
    <property type="entry name" value="PGBDSf"/>
</dbReference>
<dbReference type="Proteomes" id="UP000179118">
    <property type="component" value="Unassembled WGS sequence"/>
</dbReference>